<reference evidence="3 4" key="1">
    <citation type="journal article" date="2012" name="Proc. Natl. Acad. Sci. U.S.A.">
        <title>Comparative genomics of Ceriporiopsis subvermispora and Phanerochaete chrysosporium provide insight into selective ligninolysis.</title>
        <authorList>
            <person name="Fernandez-Fueyo E."/>
            <person name="Ruiz-Duenas F.J."/>
            <person name="Ferreira P."/>
            <person name="Floudas D."/>
            <person name="Hibbett D.S."/>
            <person name="Canessa P."/>
            <person name="Larrondo L.F."/>
            <person name="James T.Y."/>
            <person name="Seelenfreund D."/>
            <person name="Lobos S."/>
            <person name="Polanco R."/>
            <person name="Tello M."/>
            <person name="Honda Y."/>
            <person name="Watanabe T."/>
            <person name="Watanabe T."/>
            <person name="Ryu J.S."/>
            <person name="Kubicek C.P."/>
            <person name="Schmoll M."/>
            <person name="Gaskell J."/>
            <person name="Hammel K.E."/>
            <person name="St John F.J."/>
            <person name="Vanden Wymelenberg A."/>
            <person name="Sabat G."/>
            <person name="Splinter BonDurant S."/>
            <person name="Syed K."/>
            <person name="Yadav J.S."/>
            <person name="Doddapaneni H."/>
            <person name="Subramanian V."/>
            <person name="Lavin J.L."/>
            <person name="Oguiza J.A."/>
            <person name="Perez G."/>
            <person name="Pisabarro A.G."/>
            <person name="Ramirez L."/>
            <person name="Santoyo F."/>
            <person name="Master E."/>
            <person name="Coutinho P.M."/>
            <person name="Henrissat B."/>
            <person name="Lombard V."/>
            <person name="Magnuson J.K."/>
            <person name="Kuees U."/>
            <person name="Hori C."/>
            <person name="Igarashi K."/>
            <person name="Samejima M."/>
            <person name="Held B.W."/>
            <person name="Barry K.W."/>
            <person name="LaButti K.M."/>
            <person name="Lapidus A."/>
            <person name="Lindquist E.A."/>
            <person name="Lucas S.M."/>
            <person name="Riley R."/>
            <person name="Salamov A.A."/>
            <person name="Hoffmeister D."/>
            <person name="Schwenk D."/>
            <person name="Hadar Y."/>
            <person name="Yarden O."/>
            <person name="de Vries R.P."/>
            <person name="Wiebenga A."/>
            <person name="Stenlid J."/>
            <person name="Eastwood D."/>
            <person name="Grigoriev I.V."/>
            <person name="Berka R.M."/>
            <person name="Blanchette R.A."/>
            <person name="Kersten P."/>
            <person name="Martinez A.T."/>
            <person name="Vicuna R."/>
            <person name="Cullen D."/>
        </authorList>
    </citation>
    <scope>NUCLEOTIDE SEQUENCE [LARGE SCALE GENOMIC DNA]</scope>
    <source>
        <strain evidence="3 4">B</strain>
    </source>
</reference>
<keyword evidence="2" id="KW-0472">Membrane</keyword>
<evidence type="ECO:0000256" key="2">
    <source>
        <dbReference type="SAM" id="Phobius"/>
    </source>
</evidence>
<keyword evidence="2" id="KW-1133">Transmembrane helix</keyword>
<dbReference type="HOGENOM" id="CLU_808933_0_0_1"/>
<evidence type="ECO:0000313" key="4">
    <source>
        <dbReference type="Proteomes" id="UP000016930"/>
    </source>
</evidence>
<protein>
    <submittedName>
        <fullName evidence="3">Uncharacterized protein</fullName>
    </submittedName>
</protein>
<feature type="transmembrane region" description="Helical" evidence="2">
    <location>
        <begin position="15"/>
        <end position="38"/>
    </location>
</feature>
<dbReference type="AlphaFoldDB" id="M2R0E7"/>
<dbReference type="EMBL" id="KB445795">
    <property type="protein sequence ID" value="EMD37970.1"/>
    <property type="molecule type" value="Genomic_DNA"/>
</dbReference>
<organism evidence="3 4">
    <name type="scientific">Ceriporiopsis subvermispora (strain B)</name>
    <name type="common">White-rot fungus</name>
    <name type="synonym">Gelatoporia subvermispora</name>
    <dbReference type="NCBI Taxonomy" id="914234"/>
    <lineage>
        <taxon>Eukaryota</taxon>
        <taxon>Fungi</taxon>
        <taxon>Dikarya</taxon>
        <taxon>Basidiomycota</taxon>
        <taxon>Agaricomycotina</taxon>
        <taxon>Agaricomycetes</taxon>
        <taxon>Polyporales</taxon>
        <taxon>Gelatoporiaceae</taxon>
        <taxon>Gelatoporia</taxon>
    </lineage>
</organism>
<gene>
    <name evidence="3" type="ORF">CERSUDRAFT_72604</name>
</gene>
<dbReference type="Proteomes" id="UP000016930">
    <property type="component" value="Unassembled WGS sequence"/>
</dbReference>
<feature type="region of interest" description="Disordered" evidence="1">
    <location>
        <begin position="91"/>
        <end position="117"/>
    </location>
</feature>
<evidence type="ECO:0000313" key="3">
    <source>
        <dbReference type="EMBL" id="EMD37970.1"/>
    </source>
</evidence>
<accession>M2R0E7</accession>
<proteinExistence type="predicted"/>
<feature type="compositionally biased region" description="Polar residues" evidence="1">
    <location>
        <begin position="97"/>
        <end position="115"/>
    </location>
</feature>
<keyword evidence="4" id="KW-1185">Reference proteome</keyword>
<name>M2R0E7_CERS8</name>
<evidence type="ECO:0000256" key="1">
    <source>
        <dbReference type="SAM" id="MobiDB-lite"/>
    </source>
</evidence>
<sequence length="343" mass="37505">MAASLPTPPSLSEHLILLSPLISIAAVTAVTTVPYTAMPSPTQESRHMPAGASAYNTVPTRTMNITKRTTTYAWATKERVAPACGTLHTALPARSAQPEQKGTGKRSQLGANSLGTRKHVLHRRSMRRRNTVPLSRQAIHLGSISRALYFCCNNLEGHLLHGCSGSKHLYPISIGAAYHLHKRRLNWARGRVRSLEAHHIRHDATQSSRDVASMHSAGAKTWPGRGVLWTENGWDETERIGYNRGPEIEKNPVRAATSIQGRAQHTPLPNHVGNFNSRLIYWRAMCGGQLDQWVGLSLRTSQKGATRVVPVACPHLSLPDDPVNPLLVLKAVCPAALLEHVIG</sequence>
<keyword evidence="2" id="KW-0812">Transmembrane</keyword>